<dbReference type="InterPro" id="IPR036396">
    <property type="entry name" value="Cyt_P450_sf"/>
</dbReference>
<organism evidence="8 9">
    <name type="scientific">Armillaria tabescens</name>
    <name type="common">Ringless honey mushroom</name>
    <name type="synonym">Agaricus tabescens</name>
    <dbReference type="NCBI Taxonomy" id="1929756"/>
    <lineage>
        <taxon>Eukaryota</taxon>
        <taxon>Fungi</taxon>
        <taxon>Dikarya</taxon>
        <taxon>Basidiomycota</taxon>
        <taxon>Agaricomycotina</taxon>
        <taxon>Agaricomycetes</taxon>
        <taxon>Agaricomycetidae</taxon>
        <taxon>Agaricales</taxon>
        <taxon>Marasmiineae</taxon>
        <taxon>Physalacriaceae</taxon>
        <taxon>Desarmillaria</taxon>
    </lineage>
</organism>
<dbReference type="PANTHER" id="PTHR46300">
    <property type="entry name" value="P450, PUTATIVE (EUROFUNG)-RELATED-RELATED"/>
    <property type="match status" value="1"/>
</dbReference>
<dbReference type="GeneID" id="85358244"/>
<dbReference type="RefSeq" id="XP_060323533.1">
    <property type="nucleotide sequence ID" value="XM_060474696.1"/>
</dbReference>
<keyword evidence="7" id="KW-0503">Monooxygenase</keyword>
<evidence type="ECO:0000256" key="6">
    <source>
        <dbReference type="ARBA" id="ARBA00023004"/>
    </source>
</evidence>
<dbReference type="AlphaFoldDB" id="A0AA39MNH5"/>
<evidence type="ECO:0000313" key="8">
    <source>
        <dbReference type="EMBL" id="KAK0440209.1"/>
    </source>
</evidence>
<name>A0AA39MNH5_ARMTA</name>
<dbReference type="SUPFAM" id="SSF48264">
    <property type="entry name" value="Cytochrome P450"/>
    <property type="match status" value="1"/>
</dbReference>
<keyword evidence="6" id="KW-0408">Iron</keyword>
<dbReference type="Gene3D" id="1.10.630.10">
    <property type="entry name" value="Cytochrome P450"/>
    <property type="match status" value="1"/>
</dbReference>
<evidence type="ECO:0000256" key="3">
    <source>
        <dbReference type="ARBA" id="ARBA00022617"/>
    </source>
</evidence>
<reference evidence="8" key="1">
    <citation type="submission" date="2023-06" db="EMBL/GenBank/DDBJ databases">
        <authorList>
            <consortium name="Lawrence Berkeley National Laboratory"/>
            <person name="Ahrendt S."/>
            <person name="Sahu N."/>
            <person name="Indic B."/>
            <person name="Wong-Bajracharya J."/>
            <person name="Merenyi Z."/>
            <person name="Ke H.-M."/>
            <person name="Monk M."/>
            <person name="Kocsube S."/>
            <person name="Drula E."/>
            <person name="Lipzen A."/>
            <person name="Balint B."/>
            <person name="Henrissat B."/>
            <person name="Andreopoulos B."/>
            <person name="Martin F.M."/>
            <person name="Harder C.B."/>
            <person name="Rigling D."/>
            <person name="Ford K.L."/>
            <person name="Foster G.D."/>
            <person name="Pangilinan J."/>
            <person name="Papanicolaou A."/>
            <person name="Barry K."/>
            <person name="LaButti K."/>
            <person name="Viragh M."/>
            <person name="Koriabine M."/>
            <person name="Yan M."/>
            <person name="Riley R."/>
            <person name="Champramary S."/>
            <person name="Plett K.L."/>
            <person name="Tsai I.J."/>
            <person name="Slot J."/>
            <person name="Sipos G."/>
            <person name="Plett J."/>
            <person name="Nagy L.G."/>
            <person name="Grigoriev I.V."/>
        </authorList>
    </citation>
    <scope>NUCLEOTIDE SEQUENCE</scope>
    <source>
        <strain evidence="8">CCBAS 213</strain>
    </source>
</reference>
<protein>
    <recommendedName>
        <fullName evidence="10">Cytochrome P450</fullName>
    </recommendedName>
</protein>
<dbReference type="InterPro" id="IPR001128">
    <property type="entry name" value="Cyt_P450"/>
</dbReference>
<dbReference type="PANTHER" id="PTHR46300:SF8">
    <property type="entry name" value="CYTOCHROME P450 2E1"/>
    <property type="match status" value="1"/>
</dbReference>
<evidence type="ECO:0000313" key="9">
    <source>
        <dbReference type="Proteomes" id="UP001175211"/>
    </source>
</evidence>
<comment type="similarity">
    <text evidence="2">Belongs to the cytochrome P450 family.</text>
</comment>
<keyword evidence="9" id="KW-1185">Reference proteome</keyword>
<evidence type="ECO:0000256" key="2">
    <source>
        <dbReference type="ARBA" id="ARBA00010617"/>
    </source>
</evidence>
<dbReference type="GO" id="GO:0016705">
    <property type="term" value="F:oxidoreductase activity, acting on paired donors, with incorporation or reduction of molecular oxygen"/>
    <property type="evidence" value="ECO:0007669"/>
    <property type="project" value="InterPro"/>
</dbReference>
<keyword evidence="4" id="KW-0479">Metal-binding</keyword>
<evidence type="ECO:0000256" key="7">
    <source>
        <dbReference type="ARBA" id="ARBA00023033"/>
    </source>
</evidence>
<dbReference type="Pfam" id="PF00067">
    <property type="entry name" value="p450"/>
    <property type="match status" value="1"/>
</dbReference>
<evidence type="ECO:0000256" key="1">
    <source>
        <dbReference type="ARBA" id="ARBA00001971"/>
    </source>
</evidence>
<keyword evidence="5" id="KW-0560">Oxidoreductase</keyword>
<dbReference type="GO" id="GO:0020037">
    <property type="term" value="F:heme binding"/>
    <property type="evidence" value="ECO:0007669"/>
    <property type="project" value="InterPro"/>
</dbReference>
<gene>
    <name evidence="8" type="ORF">EV420DRAFT_1582217</name>
</gene>
<dbReference type="Proteomes" id="UP001175211">
    <property type="component" value="Unassembled WGS sequence"/>
</dbReference>
<proteinExistence type="inferred from homology"/>
<evidence type="ECO:0008006" key="10">
    <source>
        <dbReference type="Google" id="ProtNLM"/>
    </source>
</evidence>
<dbReference type="EMBL" id="JAUEPS010000078">
    <property type="protein sequence ID" value="KAK0440209.1"/>
    <property type="molecule type" value="Genomic_DNA"/>
</dbReference>
<keyword evidence="3" id="KW-0349">Heme</keyword>
<evidence type="ECO:0000256" key="5">
    <source>
        <dbReference type="ARBA" id="ARBA00023002"/>
    </source>
</evidence>
<evidence type="ECO:0000256" key="4">
    <source>
        <dbReference type="ARBA" id="ARBA00022723"/>
    </source>
</evidence>
<accession>A0AA39MNH5</accession>
<dbReference type="InterPro" id="IPR050364">
    <property type="entry name" value="Cytochrome_P450_fung"/>
</dbReference>
<dbReference type="GO" id="GO:0005506">
    <property type="term" value="F:iron ion binding"/>
    <property type="evidence" value="ECO:0007669"/>
    <property type="project" value="InterPro"/>
</dbReference>
<comment type="cofactor">
    <cofactor evidence="1">
        <name>heme</name>
        <dbReference type="ChEBI" id="CHEBI:30413"/>
    </cofactor>
</comment>
<comment type="caution">
    <text evidence="8">The sequence shown here is derived from an EMBL/GenBank/DDBJ whole genome shotgun (WGS) entry which is preliminary data.</text>
</comment>
<dbReference type="GO" id="GO:0004497">
    <property type="term" value="F:monooxygenase activity"/>
    <property type="evidence" value="ECO:0007669"/>
    <property type="project" value="UniProtKB-KW"/>
</dbReference>
<sequence length="87" mass="10282">MAFVYECYRWRPLVPNGIAHAANQDFIWISYVIPKGATIVASPWSIFRSPDIFPDPEKIERRYKAIRLWFWSKSLSRSTHCKQVTVH</sequence>